<comment type="similarity">
    <text evidence="2">Belongs to the autoinducer-2 exporter (AI-2E) (TC 2.A.86) family.</text>
</comment>
<feature type="transmembrane region" description="Helical" evidence="7">
    <location>
        <begin position="417"/>
        <end position="443"/>
    </location>
</feature>
<keyword evidence="3 7" id="KW-0812">Transmembrane</keyword>
<dbReference type="EMBL" id="CAKLBY020000195">
    <property type="protein sequence ID" value="CAK7933614.1"/>
    <property type="molecule type" value="Genomic_DNA"/>
</dbReference>
<feature type="transmembrane region" description="Helical" evidence="7">
    <location>
        <begin position="12"/>
        <end position="32"/>
    </location>
</feature>
<feature type="compositionally biased region" description="Polar residues" evidence="6">
    <location>
        <begin position="705"/>
        <end position="739"/>
    </location>
</feature>
<dbReference type="InterPro" id="IPR002549">
    <property type="entry name" value="AI-2E-like"/>
</dbReference>
<dbReference type="PANTHER" id="PTHR21716">
    <property type="entry name" value="TRANSMEMBRANE PROTEIN"/>
    <property type="match status" value="1"/>
</dbReference>
<evidence type="ECO:0000256" key="3">
    <source>
        <dbReference type="ARBA" id="ARBA00022692"/>
    </source>
</evidence>
<organism evidence="8 9">
    <name type="scientific">Peronospora matthiolae</name>
    <dbReference type="NCBI Taxonomy" id="2874970"/>
    <lineage>
        <taxon>Eukaryota</taxon>
        <taxon>Sar</taxon>
        <taxon>Stramenopiles</taxon>
        <taxon>Oomycota</taxon>
        <taxon>Peronosporomycetes</taxon>
        <taxon>Peronosporales</taxon>
        <taxon>Peronosporaceae</taxon>
        <taxon>Peronospora</taxon>
    </lineage>
</organism>
<protein>
    <recommendedName>
        <fullName evidence="10">Transmembrane protein</fullName>
    </recommendedName>
</protein>
<name>A0AAV1UKW6_9STRA</name>
<feature type="region of interest" description="Disordered" evidence="6">
    <location>
        <begin position="691"/>
        <end position="742"/>
    </location>
</feature>
<gene>
    <name evidence="8" type="ORF">PM001_LOCUS18764</name>
</gene>
<feature type="region of interest" description="Disordered" evidence="6">
    <location>
        <begin position="526"/>
        <end position="577"/>
    </location>
</feature>
<evidence type="ECO:0000313" key="9">
    <source>
        <dbReference type="Proteomes" id="UP001162060"/>
    </source>
</evidence>
<accession>A0AAV1UKW6</accession>
<feature type="transmembrane region" description="Helical" evidence="7">
    <location>
        <begin position="155"/>
        <end position="182"/>
    </location>
</feature>
<dbReference type="AlphaFoldDB" id="A0AAV1UKW6"/>
<feature type="compositionally biased region" description="Basic and acidic residues" evidence="6">
    <location>
        <begin position="558"/>
        <end position="573"/>
    </location>
</feature>
<feature type="transmembrane region" description="Helical" evidence="7">
    <location>
        <begin position="101"/>
        <end position="119"/>
    </location>
</feature>
<evidence type="ECO:0000256" key="4">
    <source>
        <dbReference type="ARBA" id="ARBA00022989"/>
    </source>
</evidence>
<feature type="transmembrane region" description="Helical" evidence="7">
    <location>
        <begin position="324"/>
        <end position="353"/>
    </location>
</feature>
<evidence type="ECO:0000256" key="2">
    <source>
        <dbReference type="ARBA" id="ARBA00009773"/>
    </source>
</evidence>
<keyword evidence="5 7" id="KW-0472">Membrane</keyword>
<evidence type="ECO:0008006" key="10">
    <source>
        <dbReference type="Google" id="ProtNLM"/>
    </source>
</evidence>
<proteinExistence type="inferred from homology"/>
<evidence type="ECO:0000256" key="1">
    <source>
        <dbReference type="ARBA" id="ARBA00004141"/>
    </source>
</evidence>
<keyword evidence="4 7" id="KW-1133">Transmembrane helix</keyword>
<dbReference type="GO" id="GO:0016020">
    <property type="term" value="C:membrane"/>
    <property type="evidence" value="ECO:0007669"/>
    <property type="project" value="UniProtKB-SubCell"/>
</dbReference>
<evidence type="ECO:0000256" key="6">
    <source>
        <dbReference type="SAM" id="MobiDB-lite"/>
    </source>
</evidence>
<feature type="compositionally biased region" description="Low complexity" evidence="6">
    <location>
        <begin position="811"/>
        <end position="820"/>
    </location>
</feature>
<evidence type="ECO:0000256" key="5">
    <source>
        <dbReference type="ARBA" id="ARBA00023136"/>
    </source>
</evidence>
<evidence type="ECO:0000313" key="8">
    <source>
        <dbReference type="EMBL" id="CAK7933614.1"/>
    </source>
</evidence>
<dbReference type="Proteomes" id="UP001162060">
    <property type="component" value="Unassembled WGS sequence"/>
</dbReference>
<feature type="compositionally biased region" description="Basic and acidic residues" evidence="6">
    <location>
        <begin position="528"/>
        <end position="540"/>
    </location>
</feature>
<reference evidence="8" key="1">
    <citation type="submission" date="2024-01" db="EMBL/GenBank/DDBJ databases">
        <authorList>
            <person name="Webb A."/>
        </authorList>
    </citation>
    <scope>NUCLEOTIDE SEQUENCE</scope>
    <source>
        <strain evidence="8">Pm1</strain>
    </source>
</reference>
<dbReference type="PANTHER" id="PTHR21716:SF4">
    <property type="entry name" value="TRANSMEMBRANE PROTEIN 245"/>
    <property type="match status" value="1"/>
</dbReference>
<feature type="transmembrane region" description="Helical" evidence="7">
    <location>
        <begin position="125"/>
        <end position="143"/>
    </location>
</feature>
<dbReference type="Pfam" id="PF01594">
    <property type="entry name" value="AI-2E_transport"/>
    <property type="match status" value="1"/>
</dbReference>
<feature type="transmembrane region" description="Helical" evidence="7">
    <location>
        <begin position="450"/>
        <end position="468"/>
    </location>
</feature>
<sequence>MTEFVEMILAQLIGNIATALILVLIYFNFLLFENYLRLIVWAILCSQALRQAKNNVISVLQYLSNDADINRYGFLTCVFSKSAEIFISHPHDRSRRTAKELFLNYGIFLFSLIGAVSIWMRMYSWVSFLNVIIGFSIAALSLMKLLDRRIFYYRYFFSDEVLVSVLLILGFFITGAFVILFLGTESYLEGSRAATNLSEWVQDNFINDERTRQVWSEQVENSRAMISQAICGIEDNFNDTMWWPPLKSLVKTYYLDAKTSDGNSTSHASLFSSLRLPENMTFVQVATFAYSKVESVNLTSVQLTDLTSKGLEVSSIAVGSVTQLVFLAFTLVIAFVSLGVRSVFFITSLFYLLCTNWDPIERFVQDLLPTQVDKRPEVVRSLRKVIEGVFFLPLKMASLHAIVTMISFTIVNADFMYLATTVTFFISIVPIISPFLVCVPWVISIGLTSSIVKALALFAVQYLAFTVLDEMLYEKSIVTVNSYVSALSAVFGVYVFGFEGVIFGPLIVCGVTFAYDVSNHGIQAAQDEGGKSEEAKHDDSLGGSDGEGSHSTTSSLDSDDHEKHKKPNDHYEENADEEVNTNIFSNAVYRVISGPLVDRVRRRLSIDVATEGSVCVTLIVEGLKRIRKVRFVVNKSWTQSALFDNICRMLRVHSVERISTEDDIEVLSPLHIKADEVLHVKVRSKRRLHMYSDPQAESRGRLSFSVHTPSASHNGSRTSTLSHSQPGSRDGPTTVSSGKLSRAKLKRIGSLSATVGNTHSARAVQRQVREHVQHKNEDVGVQVEEGMKRRGSYGEMIPSTRGDVTPCVPARRSTSSSPSRGNVAHQSIFSPLLAPRLSPSTSSLAYGDELVLSHDDVLSGEANMSPREGMDDTDVFAEISCKAALASPAAIDSAEERRSKLVMEGLTDSVSFPPFPASRDASNLHAGLDNNVDDAVDEAASGTASNVKPLIRAERKDLLKVHLGATLIVSPLAVGSNKVRTGIYSSSEEDEK</sequence>
<comment type="subcellular location">
    <subcellularLocation>
        <location evidence="1">Membrane</location>
        <topology evidence="1">Multi-pass membrane protein</topology>
    </subcellularLocation>
</comment>
<evidence type="ECO:0000256" key="7">
    <source>
        <dbReference type="SAM" id="Phobius"/>
    </source>
</evidence>
<feature type="region of interest" description="Disordered" evidence="6">
    <location>
        <begin position="792"/>
        <end position="823"/>
    </location>
</feature>
<comment type="caution">
    <text evidence="8">The sequence shown here is derived from an EMBL/GenBank/DDBJ whole genome shotgun (WGS) entry which is preliminary data.</text>
</comment>